<protein>
    <submittedName>
        <fullName evidence="2">Uncharacterized protein</fullName>
    </submittedName>
</protein>
<name>A0A1G9V0C4_ALLAB</name>
<dbReference type="EMBL" id="LT629701">
    <property type="protein sequence ID" value="SDM65578.1"/>
    <property type="molecule type" value="Genomic_DNA"/>
</dbReference>
<keyword evidence="3" id="KW-1185">Reference proteome</keyword>
<accession>A0A1G9V0C4</accession>
<gene>
    <name evidence="2" type="ORF">SAMN04489726_2743</name>
</gene>
<sequence>MVPDDMPVLTRTDTEFPRAVRRSRLPPKVRRHALVTLAEIGWSELVRAPHREHRRGAGRVRARRSSGGARERGVLPVRLGAPDAAPGLRQPGARRVDARAVGQTDQRRGLGGHRAGVRRAEPQVRAARHYTMWDEGYSGWCVAEKGRLLRYACCSQGFPEASPVDAATGRALFLLPTAFDAGTRAEGTGVLAVPPAPRNRRRGVLHLGGGGPPTALGDHPMVSRCAPPIPPGPVFDGGGRVIDTSPAVRAVLDPAELDVRGPHSAQFFLNHVISQPAVT</sequence>
<feature type="region of interest" description="Disordered" evidence="1">
    <location>
        <begin position="96"/>
        <end position="117"/>
    </location>
</feature>
<reference evidence="2 3" key="1">
    <citation type="submission" date="2016-10" db="EMBL/GenBank/DDBJ databases">
        <authorList>
            <person name="de Groot N.N."/>
        </authorList>
    </citation>
    <scope>NUCLEOTIDE SEQUENCE [LARGE SCALE GENOMIC DNA]</scope>
    <source>
        <strain evidence="2 3">DSM 44149</strain>
    </source>
</reference>
<proteinExistence type="predicted"/>
<organism evidence="2 3">
    <name type="scientific">Allokutzneria albata</name>
    <name type="common">Kibdelosporangium albatum</name>
    <dbReference type="NCBI Taxonomy" id="211114"/>
    <lineage>
        <taxon>Bacteria</taxon>
        <taxon>Bacillati</taxon>
        <taxon>Actinomycetota</taxon>
        <taxon>Actinomycetes</taxon>
        <taxon>Pseudonocardiales</taxon>
        <taxon>Pseudonocardiaceae</taxon>
        <taxon>Allokutzneria</taxon>
    </lineage>
</organism>
<dbReference type="AlphaFoldDB" id="A0A1G9V0C4"/>
<evidence type="ECO:0000313" key="2">
    <source>
        <dbReference type="EMBL" id="SDM65578.1"/>
    </source>
</evidence>
<evidence type="ECO:0000313" key="3">
    <source>
        <dbReference type="Proteomes" id="UP000183376"/>
    </source>
</evidence>
<dbReference type="Proteomes" id="UP000183376">
    <property type="component" value="Chromosome I"/>
</dbReference>
<evidence type="ECO:0000256" key="1">
    <source>
        <dbReference type="SAM" id="MobiDB-lite"/>
    </source>
</evidence>